<organism evidence="2 3">
    <name type="scientific">Catenaria anguillulae PL171</name>
    <dbReference type="NCBI Taxonomy" id="765915"/>
    <lineage>
        <taxon>Eukaryota</taxon>
        <taxon>Fungi</taxon>
        <taxon>Fungi incertae sedis</taxon>
        <taxon>Blastocladiomycota</taxon>
        <taxon>Blastocladiomycetes</taxon>
        <taxon>Blastocladiales</taxon>
        <taxon>Catenariaceae</taxon>
        <taxon>Catenaria</taxon>
    </lineage>
</organism>
<proteinExistence type="predicted"/>
<protein>
    <submittedName>
        <fullName evidence="2">Uncharacterized protein</fullName>
    </submittedName>
</protein>
<evidence type="ECO:0000313" key="3">
    <source>
        <dbReference type="Proteomes" id="UP000193411"/>
    </source>
</evidence>
<feature type="non-terminal residue" evidence="2">
    <location>
        <position position="1"/>
    </location>
</feature>
<dbReference type="AlphaFoldDB" id="A0A1Y2H5N6"/>
<accession>A0A1Y2H5N6</accession>
<evidence type="ECO:0000313" key="2">
    <source>
        <dbReference type="EMBL" id="ORZ29888.1"/>
    </source>
</evidence>
<dbReference type="EMBL" id="MCFL01000122">
    <property type="protein sequence ID" value="ORZ29888.1"/>
    <property type="molecule type" value="Genomic_DNA"/>
</dbReference>
<comment type="caution">
    <text evidence="2">The sequence shown here is derived from an EMBL/GenBank/DDBJ whole genome shotgun (WGS) entry which is preliminary data.</text>
</comment>
<evidence type="ECO:0000256" key="1">
    <source>
        <dbReference type="SAM" id="MobiDB-lite"/>
    </source>
</evidence>
<dbReference type="Proteomes" id="UP000193411">
    <property type="component" value="Unassembled WGS sequence"/>
</dbReference>
<reference evidence="2 3" key="1">
    <citation type="submission" date="2016-07" db="EMBL/GenBank/DDBJ databases">
        <title>Pervasive Adenine N6-methylation of Active Genes in Fungi.</title>
        <authorList>
            <consortium name="DOE Joint Genome Institute"/>
            <person name="Mondo S.J."/>
            <person name="Dannebaum R.O."/>
            <person name="Kuo R.C."/>
            <person name="Labutti K."/>
            <person name="Haridas S."/>
            <person name="Kuo A."/>
            <person name="Salamov A."/>
            <person name="Ahrendt S.R."/>
            <person name="Lipzen A."/>
            <person name="Sullivan W."/>
            <person name="Andreopoulos W.B."/>
            <person name="Clum A."/>
            <person name="Lindquist E."/>
            <person name="Daum C."/>
            <person name="Ramamoorthy G.K."/>
            <person name="Gryganskyi A."/>
            <person name="Culley D."/>
            <person name="Magnuson J.K."/>
            <person name="James T.Y."/>
            <person name="O'Malley M.A."/>
            <person name="Stajich J.E."/>
            <person name="Spatafora J.W."/>
            <person name="Visel A."/>
            <person name="Grigoriev I.V."/>
        </authorList>
    </citation>
    <scope>NUCLEOTIDE SEQUENCE [LARGE SCALE GENOMIC DNA]</scope>
    <source>
        <strain evidence="2 3">PL171</strain>
    </source>
</reference>
<feature type="non-terminal residue" evidence="2">
    <location>
        <position position="185"/>
    </location>
</feature>
<sequence length="185" mass="20592">EDGKACTNADRRPSHWSQCKQNENRHVPHTMRVTMSAQCLTVLDSLNATCRSDHEPHRKLSPIGKDTYHRRTDALIGGGRDPYAGAPPPVALRLHIRRCRCRSPGKHKQQQEQERKWNHCRSLLSFTTRRSTATSAFQRDPRSRASVPILTPPVAPPSAGRFAARPTSIVASTIHSSATAAASRY</sequence>
<gene>
    <name evidence="2" type="ORF">BCR44DRAFT_1447466</name>
</gene>
<name>A0A1Y2H5N6_9FUNG</name>
<feature type="region of interest" description="Disordered" evidence="1">
    <location>
        <begin position="131"/>
        <end position="152"/>
    </location>
</feature>
<keyword evidence="3" id="KW-1185">Reference proteome</keyword>